<dbReference type="Proteomes" id="UP001292094">
    <property type="component" value="Unassembled WGS sequence"/>
</dbReference>
<accession>A0AAE1UQQ9</accession>
<dbReference type="EMBL" id="JAWZYT010000002">
    <property type="protein sequence ID" value="KAK4329616.1"/>
    <property type="molecule type" value="Genomic_DNA"/>
</dbReference>
<comment type="caution">
    <text evidence="1">The sequence shown here is derived from an EMBL/GenBank/DDBJ whole genome shotgun (WGS) entry which is preliminary data.</text>
</comment>
<organism evidence="1 2">
    <name type="scientific">Petrolisthes manimaculis</name>
    <dbReference type="NCBI Taxonomy" id="1843537"/>
    <lineage>
        <taxon>Eukaryota</taxon>
        <taxon>Metazoa</taxon>
        <taxon>Ecdysozoa</taxon>
        <taxon>Arthropoda</taxon>
        <taxon>Crustacea</taxon>
        <taxon>Multicrustacea</taxon>
        <taxon>Malacostraca</taxon>
        <taxon>Eumalacostraca</taxon>
        <taxon>Eucarida</taxon>
        <taxon>Decapoda</taxon>
        <taxon>Pleocyemata</taxon>
        <taxon>Anomura</taxon>
        <taxon>Galatheoidea</taxon>
        <taxon>Porcellanidae</taxon>
        <taxon>Petrolisthes</taxon>
    </lineage>
</organism>
<evidence type="ECO:0000313" key="2">
    <source>
        <dbReference type="Proteomes" id="UP001292094"/>
    </source>
</evidence>
<keyword evidence="2" id="KW-1185">Reference proteome</keyword>
<name>A0AAE1UQQ9_9EUCA</name>
<sequence>MGEEQTTLKQRTLLLPRAGQRGVSATYPTANSTWGNTRHRSCYYCVLAPSPITSSMSSYPATLCLGIGGPESTDIVTLVMYGDGEVGYWCWSITV</sequence>
<proteinExistence type="predicted"/>
<evidence type="ECO:0000313" key="1">
    <source>
        <dbReference type="EMBL" id="KAK4329616.1"/>
    </source>
</evidence>
<dbReference type="AlphaFoldDB" id="A0AAE1UQQ9"/>
<gene>
    <name evidence="1" type="ORF">Pmani_000019</name>
</gene>
<protein>
    <submittedName>
        <fullName evidence="1">Uncharacterized protein</fullName>
    </submittedName>
</protein>
<reference evidence="1" key="1">
    <citation type="submission" date="2023-11" db="EMBL/GenBank/DDBJ databases">
        <title>Genome assemblies of two species of porcelain crab, Petrolisthes cinctipes and Petrolisthes manimaculis (Anomura: Porcellanidae).</title>
        <authorList>
            <person name="Angst P."/>
        </authorList>
    </citation>
    <scope>NUCLEOTIDE SEQUENCE</scope>
    <source>
        <strain evidence="1">PB745_02</strain>
        <tissue evidence="1">Gill</tissue>
    </source>
</reference>